<dbReference type="STRING" id="246194.CHY_1870"/>
<name>Q3AAZ4_CARHZ</name>
<reference evidence="2 3" key="1">
    <citation type="journal article" date="2005" name="PLoS Genet.">
        <title>Life in hot carbon monoxide: the complete genome sequence of Carboxydothermus hydrogenoformans Z-2901.</title>
        <authorList>
            <person name="Wu M."/>
            <person name="Ren Q."/>
            <person name="Durkin A.S."/>
            <person name="Daugherty S.C."/>
            <person name="Brinkac L.M."/>
            <person name="Dodson R.J."/>
            <person name="Madupu R."/>
            <person name="Sullivan S.A."/>
            <person name="Kolonay J.F."/>
            <person name="Haft D.H."/>
            <person name="Nelson W.C."/>
            <person name="Tallon L.J."/>
            <person name="Jones K.M."/>
            <person name="Ulrich L.E."/>
            <person name="Gonzalez J.M."/>
            <person name="Zhulin I.B."/>
            <person name="Robb F.T."/>
            <person name="Eisen J.A."/>
        </authorList>
    </citation>
    <scope>NUCLEOTIDE SEQUENCE [LARGE SCALE GENOMIC DNA]</scope>
    <source>
        <strain evidence="3">ATCC BAA-161 / DSM 6008 / Z-2901</strain>
    </source>
</reference>
<dbReference type="HOGENOM" id="CLU_140876_0_0_9"/>
<dbReference type="RefSeq" id="WP_011344764.1">
    <property type="nucleotide sequence ID" value="NC_007503.1"/>
</dbReference>
<accession>Q3AAZ4</accession>
<sequence>MKIIPIDETIRKEVFNFFTEHWGAPIMVAKGKVHYVDKLPGFVALDEGRIVGLLTYHIEDGECEIVSLDSLKENQGIGSKLIDCVLSEAKKQGCKRVWLITTNDNLKAIRFYQKRGFNMAALYLNAVKKARKLKPEIPLYGFDGIPILHEIEFEKILE</sequence>
<dbReference type="FunCoup" id="Q3AAZ4">
    <property type="interactions" value="9"/>
</dbReference>
<dbReference type="KEGG" id="chy:CHY_1870"/>
<dbReference type="InterPro" id="IPR000182">
    <property type="entry name" value="GNAT_dom"/>
</dbReference>
<keyword evidence="3" id="KW-1185">Reference proteome</keyword>
<dbReference type="Gene3D" id="3.40.630.30">
    <property type="match status" value="1"/>
</dbReference>
<dbReference type="AlphaFoldDB" id="Q3AAZ4"/>
<proteinExistence type="predicted"/>
<keyword evidence="2" id="KW-0808">Transferase</keyword>
<dbReference type="SUPFAM" id="SSF55729">
    <property type="entry name" value="Acyl-CoA N-acyltransferases (Nat)"/>
    <property type="match status" value="1"/>
</dbReference>
<evidence type="ECO:0000313" key="2">
    <source>
        <dbReference type="EMBL" id="ABB14831.1"/>
    </source>
</evidence>
<evidence type="ECO:0000259" key="1">
    <source>
        <dbReference type="PROSITE" id="PS51186"/>
    </source>
</evidence>
<dbReference type="GO" id="GO:0016747">
    <property type="term" value="F:acyltransferase activity, transferring groups other than amino-acyl groups"/>
    <property type="evidence" value="ECO:0007669"/>
    <property type="project" value="InterPro"/>
</dbReference>
<dbReference type="EMBL" id="CP000141">
    <property type="protein sequence ID" value="ABB14831.1"/>
    <property type="molecule type" value="Genomic_DNA"/>
</dbReference>
<dbReference type="InterPro" id="IPR016181">
    <property type="entry name" value="Acyl_CoA_acyltransferase"/>
</dbReference>
<dbReference type="Pfam" id="PF00583">
    <property type="entry name" value="Acetyltransf_1"/>
    <property type="match status" value="1"/>
</dbReference>
<protein>
    <submittedName>
        <fullName evidence="2">Acetyltransferase, GNAT family</fullName>
    </submittedName>
</protein>
<dbReference type="Proteomes" id="UP000002706">
    <property type="component" value="Chromosome"/>
</dbReference>
<organism evidence="2 3">
    <name type="scientific">Carboxydothermus hydrogenoformans (strain ATCC BAA-161 / DSM 6008 / Z-2901)</name>
    <dbReference type="NCBI Taxonomy" id="246194"/>
    <lineage>
        <taxon>Bacteria</taxon>
        <taxon>Bacillati</taxon>
        <taxon>Bacillota</taxon>
        <taxon>Clostridia</taxon>
        <taxon>Thermoanaerobacterales</taxon>
        <taxon>Thermoanaerobacteraceae</taxon>
        <taxon>Carboxydothermus</taxon>
    </lineage>
</organism>
<gene>
    <name evidence="2" type="ordered locus">CHY_1870</name>
</gene>
<dbReference type="CDD" id="cd04301">
    <property type="entry name" value="NAT_SF"/>
    <property type="match status" value="1"/>
</dbReference>
<dbReference type="FunFam" id="3.40.630.30:FF:000082">
    <property type="entry name" value="Acetyltransferase, GNAT family"/>
    <property type="match status" value="1"/>
</dbReference>
<dbReference type="PROSITE" id="PS51186">
    <property type="entry name" value="GNAT"/>
    <property type="match status" value="1"/>
</dbReference>
<feature type="domain" description="N-acetyltransferase" evidence="1">
    <location>
        <begin position="1"/>
        <end position="138"/>
    </location>
</feature>
<dbReference type="InParanoid" id="Q3AAZ4"/>
<dbReference type="eggNOG" id="COG0456">
    <property type="taxonomic scope" value="Bacteria"/>
</dbReference>
<evidence type="ECO:0000313" key="3">
    <source>
        <dbReference type="Proteomes" id="UP000002706"/>
    </source>
</evidence>